<dbReference type="SUPFAM" id="SSF49265">
    <property type="entry name" value="Fibronectin type III"/>
    <property type="match status" value="1"/>
</dbReference>
<evidence type="ECO:0000256" key="4">
    <source>
        <dbReference type="SAM" id="MobiDB-lite"/>
    </source>
</evidence>
<accession>A0ABM1A764</accession>
<dbReference type="InterPro" id="IPR050440">
    <property type="entry name" value="Laminin/Netrin_ECM"/>
</dbReference>
<comment type="caution">
    <text evidence="3">Lacks conserved residue(s) required for the propagation of feature annotation.</text>
</comment>
<dbReference type="CDD" id="cd00063">
    <property type="entry name" value="FN3"/>
    <property type="match status" value="1"/>
</dbReference>
<dbReference type="SUPFAM" id="SSF57184">
    <property type="entry name" value="Growth factor receptor domain"/>
    <property type="match status" value="1"/>
</dbReference>
<feature type="region of interest" description="Disordered" evidence="4">
    <location>
        <begin position="97"/>
        <end position="138"/>
    </location>
</feature>
<evidence type="ECO:0000259" key="7">
    <source>
        <dbReference type="PROSITE" id="PS50027"/>
    </source>
</evidence>
<keyword evidence="5" id="KW-0472">Membrane</keyword>
<evidence type="ECO:0000313" key="9">
    <source>
        <dbReference type="Proteomes" id="UP000694888"/>
    </source>
</evidence>
<evidence type="ECO:0000256" key="1">
    <source>
        <dbReference type="ARBA" id="ARBA00023157"/>
    </source>
</evidence>
<feature type="transmembrane region" description="Helical" evidence="5">
    <location>
        <begin position="445"/>
        <end position="466"/>
    </location>
</feature>
<dbReference type="InterPro" id="IPR003961">
    <property type="entry name" value="FN3_dom"/>
</dbReference>
<feature type="disulfide bond" evidence="3">
    <location>
        <begin position="271"/>
        <end position="283"/>
    </location>
</feature>
<dbReference type="PANTHER" id="PTHR10574">
    <property type="entry name" value="NETRIN/LAMININ-RELATED"/>
    <property type="match status" value="1"/>
</dbReference>
<dbReference type="InterPro" id="IPR036116">
    <property type="entry name" value="FN3_sf"/>
</dbReference>
<evidence type="ECO:0000256" key="3">
    <source>
        <dbReference type="PROSITE-ProRule" id="PRU00460"/>
    </source>
</evidence>
<feature type="disulfide bond" evidence="3">
    <location>
        <begin position="396"/>
        <end position="405"/>
    </location>
</feature>
<reference evidence="10" key="1">
    <citation type="submission" date="2025-08" db="UniProtKB">
        <authorList>
            <consortium name="RefSeq"/>
        </authorList>
    </citation>
    <scope>IDENTIFICATION</scope>
</reference>
<evidence type="ECO:0000256" key="2">
    <source>
        <dbReference type="ARBA" id="ARBA00023292"/>
    </source>
</evidence>
<keyword evidence="2 3" id="KW-0424">Laminin EGF-like domain</keyword>
<feature type="disulfide bond" evidence="3">
    <location>
        <begin position="294"/>
        <end position="303"/>
    </location>
</feature>
<dbReference type="Gene3D" id="2.10.25.10">
    <property type="entry name" value="Laminin"/>
    <property type="match status" value="3"/>
</dbReference>
<dbReference type="PANTHER" id="PTHR10574:SF444">
    <property type="entry name" value="BASEMENT MEMBRANE-SPECIFIC HEPARAN SULFATE PROTEOGLYCAN CORE PROTEIN"/>
    <property type="match status" value="1"/>
</dbReference>
<keyword evidence="1 3" id="KW-1015">Disulfide bond</keyword>
<dbReference type="SMART" id="SM00060">
    <property type="entry name" value="FN3"/>
    <property type="match status" value="1"/>
</dbReference>
<protein>
    <submittedName>
        <fullName evidence="10">Uncharacterized protein LOC101847520</fullName>
    </submittedName>
</protein>
<dbReference type="Pfam" id="PF00053">
    <property type="entry name" value="EGF_laminin"/>
    <property type="match status" value="3"/>
</dbReference>
<feature type="chain" id="PRO_5046332879" evidence="6">
    <location>
        <begin position="23"/>
        <end position="530"/>
    </location>
</feature>
<dbReference type="SMART" id="SM00180">
    <property type="entry name" value="EGF_Lam"/>
    <property type="match status" value="3"/>
</dbReference>
<dbReference type="InterPro" id="IPR013783">
    <property type="entry name" value="Ig-like_fold"/>
</dbReference>
<dbReference type="CDD" id="cd00055">
    <property type="entry name" value="EGF_Lam"/>
    <property type="match status" value="2"/>
</dbReference>
<evidence type="ECO:0000256" key="6">
    <source>
        <dbReference type="SAM" id="SignalP"/>
    </source>
</evidence>
<dbReference type="PROSITE" id="PS50027">
    <property type="entry name" value="EGF_LAM_2"/>
    <property type="match status" value="2"/>
</dbReference>
<feature type="compositionally biased region" description="Polar residues" evidence="4">
    <location>
        <begin position="97"/>
        <end position="130"/>
    </location>
</feature>
<dbReference type="GeneID" id="101847520"/>
<dbReference type="Proteomes" id="UP000694888">
    <property type="component" value="Unplaced"/>
</dbReference>
<feature type="domain" description="Fibronectin type-III" evidence="8">
    <location>
        <begin position="167"/>
        <end position="265"/>
    </location>
</feature>
<organism evidence="9 10">
    <name type="scientific">Aplysia californica</name>
    <name type="common">California sea hare</name>
    <dbReference type="NCBI Taxonomy" id="6500"/>
    <lineage>
        <taxon>Eukaryota</taxon>
        <taxon>Metazoa</taxon>
        <taxon>Spiralia</taxon>
        <taxon>Lophotrochozoa</taxon>
        <taxon>Mollusca</taxon>
        <taxon>Gastropoda</taxon>
        <taxon>Heterobranchia</taxon>
        <taxon>Euthyneura</taxon>
        <taxon>Tectipleura</taxon>
        <taxon>Aplysiida</taxon>
        <taxon>Aplysioidea</taxon>
        <taxon>Aplysiidae</taxon>
        <taxon>Aplysia</taxon>
    </lineage>
</organism>
<evidence type="ECO:0000313" key="10">
    <source>
        <dbReference type="RefSeq" id="XP_012942171.1"/>
    </source>
</evidence>
<proteinExistence type="predicted"/>
<feature type="domain" description="Laminin EGF-like" evidence="7">
    <location>
        <begin position="372"/>
        <end position="426"/>
    </location>
</feature>
<feature type="domain" description="Laminin EGF-like" evidence="7">
    <location>
        <begin position="271"/>
        <end position="321"/>
    </location>
</feature>
<keyword evidence="5" id="KW-0812">Transmembrane</keyword>
<dbReference type="SUPFAM" id="SSF57196">
    <property type="entry name" value="EGF/Laminin"/>
    <property type="match status" value="1"/>
</dbReference>
<evidence type="ECO:0000259" key="8">
    <source>
        <dbReference type="PROSITE" id="PS50853"/>
    </source>
</evidence>
<keyword evidence="9" id="KW-1185">Reference proteome</keyword>
<keyword evidence="5" id="KW-1133">Transmembrane helix</keyword>
<evidence type="ECO:0000256" key="5">
    <source>
        <dbReference type="SAM" id="Phobius"/>
    </source>
</evidence>
<name>A0ABM1A764_APLCA</name>
<dbReference type="PROSITE" id="PS50853">
    <property type="entry name" value="FN3"/>
    <property type="match status" value="1"/>
</dbReference>
<dbReference type="PROSITE" id="PS01248">
    <property type="entry name" value="EGF_LAM_1"/>
    <property type="match status" value="2"/>
</dbReference>
<dbReference type="InterPro" id="IPR002049">
    <property type="entry name" value="LE_dom"/>
</dbReference>
<keyword evidence="6" id="KW-0732">Signal</keyword>
<dbReference type="RefSeq" id="XP_012942171.1">
    <property type="nucleotide sequence ID" value="XM_013086717.2"/>
</dbReference>
<sequence>MNWNPLFSVTVLLVCCFSVVDLAEDNNEASSSRPITGILDYQHVMLGPPGNLTVLYTGETNVVVAWDPPVVYHAHDINDTEVTVTALTGSYVAENVSQTNESAASDPSSESNMGDVTVSPGDSTDSSEVTPSAEPANRPELVCQPQRFFSNYTVGLDSDPKDAEGYRVIQFRETEESMEKKKVTLRLYNKIVPYNEGCLTEYEVMWKVKDARSAVKSMKVPPTFRQANITGLEPGMEYWISVKATYLSGDSYETQKKVFINTWLAGENKTCQCDMFGAVLQDCKADHGPQYCKCKTGYTGPFCEVCQPGYYRTAPYYPCHRCPCNEHATRTATCSFREGFLQCDQCETGYRGNICHLCDKNYYRSRGRCVPCFCNGHTPVNATHMCKRIIGECLDCQHNTTGFHCERCLPGYKRFQANNYSRSCVLIDSPDVLAGRSSSSVSPGVIGAVIVAVLLLVALVVGALWLRRNRGRRANWKFWTVEMKRDQDDVDFNSVHNDDAHMDDIDDLNFYERVGKGTSSNAYARLHEDF</sequence>
<feature type="signal peptide" evidence="6">
    <location>
        <begin position="1"/>
        <end position="22"/>
    </location>
</feature>
<gene>
    <name evidence="10" type="primary">LOC101847520</name>
</gene>
<dbReference type="Gene3D" id="2.60.40.10">
    <property type="entry name" value="Immunoglobulins"/>
    <property type="match status" value="1"/>
</dbReference>
<dbReference type="InterPro" id="IPR009030">
    <property type="entry name" value="Growth_fac_rcpt_cys_sf"/>
</dbReference>